<dbReference type="InterPro" id="IPR051199">
    <property type="entry name" value="LPS_LOS_Heptosyltrfase"/>
</dbReference>
<dbReference type="Proteomes" id="UP001500171">
    <property type="component" value="Unassembled WGS sequence"/>
</dbReference>
<dbReference type="Gene3D" id="3.40.50.2000">
    <property type="entry name" value="Glycogen Phosphorylase B"/>
    <property type="match status" value="2"/>
</dbReference>
<name>A0ABP9N151_9GAMM</name>
<evidence type="ECO:0000256" key="1">
    <source>
        <dbReference type="ARBA" id="ARBA00022676"/>
    </source>
</evidence>
<dbReference type="InterPro" id="IPR002201">
    <property type="entry name" value="Glyco_trans_9"/>
</dbReference>
<reference evidence="4" key="1">
    <citation type="journal article" date="2019" name="Int. J. Syst. Evol. Microbiol.">
        <title>The Global Catalogue of Microorganisms (GCM) 10K type strain sequencing project: providing services to taxonomists for standard genome sequencing and annotation.</title>
        <authorList>
            <consortium name="The Broad Institute Genomics Platform"/>
            <consortium name="The Broad Institute Genome Sequencing Center for Infectious Disease"/>
            <person name="Wu L."/>
            <person name="Ma J."/>
        </authorList>
    </citation>
    <scope>NUCLEOTIDE SEQUENCE [LARGE SCALE GENOMIC DNA]</scope>
    <source>
        <strain evidence="4">JCM 18050</strain>
    </source>
</reference>
<dbReference type="PANTHER" id="PTHR30160">
    <property type="entry name" value="TETRAACYLDISACCHARIDE 4'-KINASE-RELATED"/>
    <property type="match status" value="1"/>
</dbReference>
<accession>A0ABP9N151</accession>
<gene>
    <name evidence="3" type="ORF">GCM10023211_06550</name>
</gene>
<evidence type="ECO:0000256" key="2">
    <source>
        <dbReference type="ARBA" id="ARBA00022679"/>
    </source>
</evidence>
<keyword evidence="2" id="KW-0808">Transferase</keyword>
<keyword evidence="4" id="KW-1185">Reference proteome</keyword>
<dbReference type="EMBL" id="BAABHY010000001">
    <property type="protein sequence ID" value="GAA5106571.1"/>
    <property type="molecule type" value="Genomic_DNA"/>
</dbReference>
<sequence length="364" mass="42733">MNKIWQKIKYLNRQRNLKTKVLKNKLRILSFSLYKRKQSEFLPDEYQNILIFMHTNGLGDAIVTSGFINELRKNNKKVYIVAEKRISFLFKSIIPVDGVIDYDRKNISELKRKTQNYHFDLIVDFSDMDGTIIERLKTLKILKYKHAISFNQNRTTLFDTNIIYSKNKHISDRMIYILHLLNIKVDNYYYELSIPEQVKQNVSLFLKESVNHNKIIIFNPFASEQSRSMSINQIYSLIDFLETLDDFTTIVFDMKNCIDFSKYRNVVPNKLSSFIDAAELINRGDLILTVDTSIVHVARAFNKKLIAIYNNRLFNKRFINNIVWGPDYELATQITTTEFLNTESGDPISNLDIGIIIEHLKKAI</sequence>
<dbReference type="RefSeq" id="WP_345488772.1">
    <property type="nucleotide sequence ID" value="NZ_BAABHY010000001.1"/>
</dbReference>
<dbReference type="Pfam" id="PF01075">
    <property type="entry name" value="Glyco_transf_9"/>
    <property type="match status" value="1"/>
</dbReference>
<keyword evidence="1" id="KW-0328">Glycosyltransferase</keyword>
<evidence type="ECO:0000313" key="3">
    <source>
        <dbReference type="EMBL" id="GAA5106571.1"/>
    </source>
</evidence>
<dbReference type="PANTHER" id="PTHR30160:SF15">
    <property type="entry name" value="GLYCOSYLTRANSFERASE HI_0523-RELATED"/>
    <property type="match status" value="1"/>
</dbReference>
<organism evidence="3 4">
    <name type="scientific">Orbus sasakiae</name>
    <dbReference type="NCBI Taxonomy" id="1078475"/>
    <lineage>
        <taxon>Bacteria</taxon>
        <taxon>Pseudomonadati</taxon>
        <taxon>Pseudomonadota</taxon>
        <taxon>Gammaproteobacteria</taxon>
        <taxon>Orbales</taxon>
        <taxon>Orbaceae</taxon>
        <taxon>Orbus</taxon>
    </lineage>
</organism>
<evidence type="ECO:0000313" key="4">
    <source>
        <dbReference type="Proteomes" id="UP001500171"/>
    </source>
</evidence>
<proteinExistence type="predicted"/>
<comment type="caution">
    <text evidence="3">The sequence shown here is derived from an EMBL/GenBank/DDBJ whole genome shotgun (WGS) entry which is preliminary data.</text>
</comment>
<protein>
    <submittedName>
        <fullName evidence="3">Glycosyltransferase family 9 protein</fullName>
    </submittedName>
</protein>
<dbReference type="SUPFAM" id="SSF53756">
    <property type="entry name" value="UDP-Glycosyltransferase/glycogen phosphorylase"/>
    <property type="match status" value="1"/>
</dbReference>